<gene>
    <name evidence="3" type="ORF">C8N44_11659</name>
</gene>
<dbReference type="InterPro" id="IPR000674">
    <property type="entry name" value="Ald_Oxase/Xan_DH_a/b"/>
</dbReference>
<dbReference type="SMART" id="SM01008">
    <property type="entry name" value="Ald_Xan_dh_C"/>
    <property type="match status" value="1"/>
</dbReference>
<evidence type="ECO:0000256" key="1">
    <source>
        <dbReference type="SAM" id="Phobius"/>
    </source>
</evidence>
<dbReference type="InterPro" id="IPR052516">
    <property type="entry name" value="N-heterocyclic_Hydroxylase"/>
</dbReference>
<dbReference type="Proteomes" id="UP000244069">
    <property type="component" value="Unassembled WGS sequence"/>
</dbReference>
<dbReference type="Gene3D" id="3.30.365.10">
    <property type="entry name" value="Aldehyde oxidase/xanthine dehydrogenase, molybdopterin binding domain"/>
    <property type="match status" value="4"/>
</dbReference>
<feature type="domain" description="Aldehyde oxidase/xanthine dehydrogenase a/b hammerhead" evidence="2">
    <location>
        <begin position="237"/>
        <end position="314"/>
    </location>
</feature>
<organism evidence="3 4">
    <name type="scientific">Allosediminivita pacifica</name>
    <dbReference type="NCBI Taxonomy" id="1267769"/>
    <lineage>
        <taxon>Bacteria</taxon>
        <taxon>Pseudomonadati</taxon>
        <taxon>Pseudomonadota</taxon>
        <taxon>Alphaproteobacteria</taxon>
        <taxon>Rhodobacterales</taxon>
        <taxon>Paracoccaceae</taxon>
        <taxon>Allosediminivita</taxon>
    </lineage>
</organism>
<keyword evidence="4" id="KW-1185">Reference proteome</keyword>
<dbReference type="SUPFAM" id="SSF56003">
    <property type="entry name" value="Molybdenum cofactor-binding domain"/>
    <property type="match status" value="2"/>
</dbReference>
<keyword evidence="1" id="KW-0812">Transmembrane</keyword>
<dbReference type="InterPro" id="IPR012368">
    <property type="entry name" value="OxRdtase_Mopterin-bd_su_IorB"/>
</dbReference>
<evidence type="ECO:0000259" key="2">
    <source>
        <dbReference type="SMART" id="SM01008"/>
    </source>
</evidence>
<sequence>MASIGKIARRTFLFGAVAVAGGAAFGAWYVSRPLANPLRPGAGETAMNAFVVIGEDGVTLVAPRAEMGQGVQTTWAALLAEELDVAWEDVRVIHGPPATAYYNTVLGKEAVAGSGYDTSALAHNFGELVGKAGRFFDLQVTGGSTSMKDGYERLRITGAATREALKQVAARRLGIAVPQLTTENGQVIAADGRALPYAALAAAAGGIETPEIVLRPRSEWKYLGTSLPRIDMVAKCTGTAEFAIDVRLEGMRFAAVRRAPHRGGMHDFDSRAAERMPGVEKIVDLGDGIAVIATNTWLAQRAADAVEIRWQGASGYPSTTEAMFEAMAEAFDGEVDSTLRDDGQTDTVNGYLEVSAEYRVPFVAHAPMEPMTAAALIDAEGLKIWAGSQAPLFAARACAEAAGVSDDRVQFTTTYMGGAFGRRGELDFAVIATRIARAVPGTPVQVTWSREEDMTHDFYRPGAIARLRGGIAGGKAVMFDAQVSAPSVTRQVMRRWMGTAPSRPDGIIVEGLADQPYRIPNYRVRGYAADIQPPLGYWRSVGHSHNGFFHESFIDEMANAAGADPLDFRMRLTREEWEPAYGVLEAVREMSDWDGARPEGTGRGVALCYSYGTPVAVVLEVADREGRVALTRAWVAADPGVALDPRNIEAQLTGGLAFGLSAAIGEEITFARGIVQQRNFPDYEPLRITAMPEVSVRLLERQARIGGIGEVAVPPAAPALANALFDLTGERLRTLPLRHRVDFVT</sequence>
<evidence type="ECO:0000313" key="3">
    <source>
        <dbReference type="EMBL" id="PTX46482.1"/>
    </source>
</evidence>
<dbReference type="PROSITE" id="PS51318">
    <property type="entry name" value="TAT"/>
    <property type="match status" value="1"/>
</dbReference>
<dbReference type="InterPro" id="IPR037165">
    <property type="entry name" value="AldOxase/xan_DH_Mopterin-bd_sf"/>
</dbReference>
<dbReference type="InterPro" id="IPR046867">
    <property type="entry name" value="AldOxase/xan_DH_MoCoBD2"/>
</dbReference>
<keyword evidence="1" id="KW-1133">Transmembrane helix</keyword>
<keyword evidence="1" id="KW-0472">Membrane</keyword>
<evidence type="ECO:0000313" key="4">
    <source>
        <dbReference type="Proteomes" id="UP000244069"/>
    </source>
</evidence>
<reference evidence="3 4" key="1">
    <citation type="submission" date="2018-04" db="EMBL/GenBank/DDBJ databases">
        <title>Genomic Encyclopedia of Archaeal and Bacterial Type Strains, Phase II (KMG-II): from individual species to whole genera.</title>
        <authorList>
            <person name="Goeker M."/>
        </authorList>
    </citation>
    <scope>NUCLEOTIDE SEQUENCE [LARGE SCALE GENOMIC DNA]</scope>
    <source>
        <strain evidence="3 4">DSM 29329</strain>
    </source>
</reference>
<dbReference type="PANTHER" id="PTHR47495">
    <property type="entry name" value="ALDEHYDE DEHYDROGENASE"/>
    <property type="match status" value="1"/>
</dbReference>
<feature type="transmembrane region" description="Helical" evidence="1">
    <location>
        <begin position="12"/>
        <end position="30"/>
    </location>
</feature>
<dbReference type="Gene3D" id="3.90.1170.50">
    <property type="entry name" value="Aldehyde oxidase/xanthine dehydrogenase, a/b hammerhead"/>
    <property type="match status" value="1"/>
</dbReference>
<dbReference type="OrthoDB" id="9767994at2"/>
<dbReference type="InterPro" id="IPR006311">
    <property type="entry name" value="TAT_signal"/>
</dbReference>
<comment type="caution">
    <text evidence="3">The sequence shown here is derived from an EMBL/GenBank/DDBJ whole genome shotgun (WGS) entry which is preliminary data.</text>
</comment>
<proteinExistence type="predicted"/>
<name>A0A2T6ARP5_9RHOB</name>
<dbReference type="Pfam" id="PF20256">
    <property type="entry name" value="MoCoBD_2"/>
    <property type="match status" value="1"/>
</dbReference>
<protein>
    <submittedName>
        <fullName evidence="3">Isoquinoline 1-oxidoreductase beta subunit</fullName>
    </submittedName>
</protein>
<accession>A0A2T6ARP5</accession>
<dbReference type="GO" id="GO:0016491">
    <property type="term" value="F:oxidoreductase activity"/>
    <property type="evidence" value="ECO:0007669"/>
    <property type="project" value="InterPro"/>
</dbReference>
<dbReference type="EMBL" id="QBKN01000016">
    <property type="protein sequence ID" value="PTX46482.1"/>
    <property type="molecule type" value="Genomic_DNA"/>
</dbReference>
<dbReference type="Pfam" id="PF02738">
    <property type="entry name" value="MoCoBD_1"/>
    <property type="match status" value="1"/>
</dbReference>
<dbReference type="PIRSF" id="PIRSF036389">
    <property type="entry name" value="IOR_B"/>
    <property type="match status" value="1"/>
</dbReference>
<dbReference type="InterPro" id="IPR008274">
    <property type="entry name" value="AldOxase/xan_DH_MoCoBD1"/>
</dbReference>
<dbReference type="AlphaFoldDB" id="A0A2T6ARP5"/>
<dbReference type="PANTHER" id="PTHR47495:SF2">
    <property type="entry name" value="ALDEHYDE DEHYDROGENASE"/>
    <property type="match status" value="1"/>
</dbReference>
<dbReference type="RefSeq" id="WP_107977292.1">
    <property type="nucleotide sequence ID" value="NZ_BMEZ01000017.1"/>
</dbReference>